<evidence type="ECO:0000259" key="2">
    <source>
        <dbReference type="Pfam" id="PF18862"/>
    </source>
</evidence>
<dbReference type="AlphaFoldDB" id="A0A9X1YVL6"/>
<gene>
    <name evidence="3" type="ORF">M1B34_14625</name>
</gene>
<reference evidence="3 4" key="2">
    <citation type="journal article" date="2023" name="Plant Pathol.">
        <title>Dismantling and reorganizing Pseudomonas marginalis sensu#lato.</title>
        <authorList>
            <person name="Sawada H."/>
            <person name="Fujikawa T."/>
            <person name="Satou M."/>
        </authorList>
    </citation>
    <scope>NUCLEOTIDE SEQUENCE [LARGE SCALE GENOMIC DNA]</scope>
    <source>
        <strain evidence="3 4">MAFF 302030</strain>
    </source>
</reference>
<dbReference type="Proteomes" id="UP001155059">
    <property type="component" value="Unassembled WGS sequence"/>
</dbReference>
<dbReference type="InterPro" id="IPR041223">
    <property type="entry name" value="ApeA_NTD"/>
</dbReference>
<protein>
    <recommendedName>
        <fullName evidence="5">ApeA N-terminal domain-containing protein</fullName>
    </recommendedName>
</protein>
<dbReference type="InterPro" id="IPR041229">
    <property type="entry name" value="HEPN_Apea"/>
</dbReference>
<accession>A0A9X1YVL6</accession>
<evidence type="ECO:0008006" key="5">
    <source>
        <dbReference type="Google" id="ProtNLM"/>
    </source>
</evidence>
<evidence type="ECO:0000259" key="1">
    <source>
        <dbReference type="Pfam" id="PF18739"/>
    </source>
</evidence>
<dbReference type="RefSeq" id="WP_268265500.1">
    <property type="nucleotide sequence ID" value="NZ_JALQCW010000032.1"/>
</dbReference>
<sequence length="460" mass="52703">MRLGKKIQYDLDKSYDVKVTVTGESGVFFGRLVLSPQNITLRISGDMNAGRQFGNTEWKLDVLECNGFDRVYLLYDLHCVEHFVSALDYKPEYNCHYEAEYIASYALILKGDVELYGLELLSPVLEHWIGYTEKQEEIVRDQVAGQRVGIHAPLDAIDAAEFSLDVDGLGKVGVWYNIQASASPLEFNVGVKFPPSFKVITEERVEKKDIMNLYQKVYAFLSTLHGSDFPVERIKLIVNNSIFNDATLYYSQPKLKNYQFQSYSFFPLGNGLRMDSLGLPKLPLDSIGKYFSQTYNFSEKWEKYIKYRRMINVEDRFLGYFRQLESLTTVKKGYLDQKRLEASISRIKPIMIKFFGSKKDVEGLLSGIPRLNNSKYNTAKCILEFYKKIPEELRGGLLLAAKDITSVCKLRNDISHANEYFETEENLSNKCDFIEGLLVMALLETIGIPISTTAKLINRL</sequence>
<feature type="domain" description="ApeA N-terminal" evidence="2">
    <location>
        <begin position="27"/>
        <end position="279"/>
    </location>
</feature>
<dbReference type="Pfam" id="PF18739">
    <property type="entry name" value="HEPN_Apea"/>
    <property type="match status" value="1"/>
</dbReference>
<proteinExistence type="predicted"/>
<reference evidence="3 4" key="1">
    <citation type="journal article" date="2022" name="Int. J. Syst. Evol. Microbiol.">
        <title>Pseudomonas aegrilactucae sp. nov. and Pseudomonas morbosilactucae sp. nov., pathogens causing bacterial rot of lettuce in Japan.</title>
        <authorList>
            <person name="Sawada H."/>
            <person name="Fujikawa T."/>
            <person name="Satou M."/>
        </authorList>
    </citation>
    <scope>NUCLEOTIDE SEQUENCE [LARGE SCALE GENOMIC DNA]</scope>
    <source>
        <strain evidence="3 4">MAFF 302030</strain>
    </source>
</reference>
<evidence type="ECO:0000313" key="3">
    <source>
        <dbReference type="EMBL" id="MCK9798915.1"/>
    </source>
</evidence>
<dbReference type="Pfam" id="PF18862">
    <property type="entry name" value="ApeA_NTD1"/>
    <property type="match status" value="1"/>
</dbReference>
<organism evidence="3 4">
    <name type="scientific">Pseudomonas morbosilactucae</name>
    <dbReference type="NCBI Taxonomy" id="2938197"/>
    <lineage>
        <taxon>Bacteria</taxon>
        <taxon>Pseudomonadati</taxon>
        <taxon>Pseudomonadota</taxon>
        <taxon>Gammaproteobacteria</taxon>
        <taxon>Pseudomonadales</taxon>
        <taxon>Pseudomonadaceae</taxon>
        <taxon>Pseudomonas</taxon>
    </lineage>
</organism>
<comment type="caution">
    <text evidence="3">The sequence shown here is derived from an EMBL/GenBank/DDBJ whole genome shotgun (WGS) entry which is preliminary data.</text>
</comment>
<name>A0A9X1YVL6_9PSED</name>
<evidence type="ECO:0000313" key="4">
    <source>
        <dbReference type="Proteomes" id="UP001155059"/>
    </source>
</evidence>
<feature type="domain" description="Apea-like HEPN" evidence="1">
    <location>
        <begin position="319"/>
        <end position="448"/>
    </location>
</feature>
<dbReference type="EMBL" id="JALQCW010000032">
    <property type="protein sequence ID" value="MCK9798915.1"/>
    <property type="molecule type" value="Genomic_DNA"/>
</dbReference>